<dbReference type="PRINTS" id="PR00625">
    <property type="entry name" value="JDOMAIN"/>
</dbReference>
<dbReference type="PROSITE" id="PS00636">
    <property type="entry name" value="DNAJ_1"/>
    <property type="match status" value="1"/>
</dbReference>
<keyword evidence="4" id="KW-1185">Reference proteome</keyword>
<feature type="compositionally biased region" description="Low complexity" evidence="1">
    <location>
        <begin position="194"/>
        <end position="203"/>
    </location>
</feature>
<organism evidence="3 4">
    <name type="scientific">Alternaria panax</name>
    <dbReference type="NCBI Taxonomy" id="48097"/>
    <lineage>
        <taxon>Eukaryota</taxon>
        <taxon>Fungi</taxon>
        <taxon>Dikarya</taxon>
        <taxon>Ascomycota</taxon>
        <taxon>Pezizomycotina</taxon>
        <taxon>Dothideomycetes</taxon>
        <taxon>Pleosporomycetidae</taxon>
        <taxon>Pleosporales</taxon>
        <taxon>Pleosporineae</taxon>
        <taxon>Pleosporaceae</taxon>
        <taxon>Alternaria</taxon>
        <taxon>Alternaria sect. Panax</taxon>
    </lineage>
</organism>
<evidence type="ECO:0000256" key="1">
    <source>
        <dbReference type="SAM" id="MobiDB-lite"/>
    </source>
</evidence>
<evidence type="ECO:0000313" key="3">
    <source>
        <dbReference type="EMBL" id="KAG9195939.1"/>
    </source>
</evidence>
<proteinExistence type="predicted"/>
<name>A0AAD4NVL5_9PLEO</name>
<feature type="region of interest" description="Disordered" evidence="1">
    <location>
        <begin position="179"/>
        <end position="287"/>
    </location>
</feature>
<feature type="domain" description="J" evidence="2">
    <location>
        <begin position="9"/>
        <end position="79"/>
    </location>
</feature>
<feature type="compositionally biased region" description="Basic and acidic residues" evidence="1">
    <location>
        <begin position="179"/>
        <end position="190"/>
    </location>
</feature>
<reference evidence="3" key="1">
    <citation type="submission" date="2021-07" db="EMBL/GenBank/DDBJ databases">
        <title>Genome Resource of American Ginseng Black Spot Pathogen Alternaria panax.</title>
        <authorList>
            <person name="Qiu C."/>
            <person name="Wang W."/>
            <person name="Liu Z."/>
        </authorList>
    </citation>
    <scope>NUCLEOTIDE SEQUENCE</scope>
    <source>
        <strain evidence="3">BNCC115425</strain>
    </source>
</reference>
<dbReference type="AlphaFoldDB" id="A0AAD4NVL5"/>
<feature type="compositionally biased region" description="Basic and acidic residues" evidence="1">
    <location>
        <begin position="253"/>
        <end position="276"/>
    </location>
</feature>
<accession>A0AAD4NVL5</accession>
<protein>
    <recommendedName>
        <fullName evidence="2">J domain-containing protein</fullName>
    </recommendedName>
</protein>
<dbReference type="SMART" id="SM00271">
    <property type="entry name" value="DnaJ"/>
    <property type="match status" value="1"/>
</dbReference>
<dbReference type="PROSITE" id="PS50076">
    <property type="entry name" value="DNAJ_2"/>
    <property type="match status" value="1"/>
</dbReference>
<feature type="compositionally biased region" description="Basic and acidic residues" evidence="1">
    <location>
        <begin position="352"/>
        <end position="362"/>
    </location>
</feature>
<dbReference type="PANTHER" id="PTHR44200:SF1">
    <property type="entry name" value="DNAJ HOMOLOG SUBFAMILY C MEMBER 7"/>
    <property type="match status" value="1"/>
</dbReference>
<dbReference type="Gene3D" id="1.10.287.110">
    <property type="entry name" value="DnaJ domain"/>
    <property type="match status" value="1"/>
</dbReference>
<dbReference type="InterPro" id="IPR018253">
    <property type="entry name" value="DnaJ_domain_CS"/>
</dbReference>
<comment type="caution">
    <text evidence="3">The sequence shown here is derived from an EMBL/GenBank/DDBJ whole genome shotgun (WGS) entry which is preliminary data.</text>
</comment>
<gene>
    <name evidence="3" type="ORF">G6011_01060</name>
</gene>
<dbReference type="Proteomes" id="UP001199106">
    <property type="component" value="Unassembled WGS sequence"/>
</dbReference>
<feature type="region of interest" description="Disordered" evidence="1">
    <location>
        <begin position="332"/>
        <end position="374"/>
    </location>
</feature>
<dbReference type="PANTHER" id="PTHR44200">
    <property type="entry name" value="DNAJ HOMOLOG SUBFAMILY C MEMBER 7"/>
    <property type="match status" value="1"/>
</dbReference>
<dbReference type="InterPro" id="IPR036869">
    <property type="entry name" value="J_dom_sf"/>
</dbReference>
<dbReference type="Pfam" id="PF00226">
    <property type="entry name" value="DnaJ"/>
    <property type="match status" value="1"/>
</dbReference>
<dbReference type="CDD" id="cd06257">
    <property type="entry name" value="DnaJ"/>
    <property type="match status" value="1"/>
</dbReference>
<dbReference type="InterPro" id="IPR001623">
    <property type="entry name" value="DnaJ_domain"/>
</dbReference>
<feature type="compositionally biased region" description="Acidic residues" evidence="1">
    <location>
        <begin position="338"/>
        <end position="347"/>
    </location>
</feature>
<evidence type="ECO:0000259" key="2">
    <source>
        <dbReference type="PROSITE" id="PS50076"/>
    </source>
</evidence>
<dbReference type="InterPro" id="IPR052758">
    <property type="entry name" value="SRC_co-chaperone"/>
</dbReference>
<dbReference type="EMBL" id="JAANER010000001">
    <property type="protein sequence ID" value="KAG9195939.1"/>
    <property type="molecule type" value="Genomic_DNA"/>
</dbReference>
<sequence>MCPSLKMQTHYATLGLAPNAPREVIRAAYQALALTYHPDKALELAAAERAARASAFSNLQEAFDVLNNQDRKAAYDAGLARSESKINDEVSAFNHHAQPMLTIREQNTSMRARARQQLQHWKLLRKKRHGAEACLSVADLERLMEIWTDLESENATDPPMKAQCAIFAHEYLVDINNRERDHEESSEKASRSGPTPVTPTTPVAVDHRPMAPHAPTKSTTAVPAPSPEPSDMTARYTRSDISPMPTPFSRLKARAEERKRAEEKRAEEAEARAGARKERKSQIKAAKQTQLDAKAAFVRAEKERQRVMAEDRARVKAEHIAKVRAKVRGAPIGMNTVDGDDDDDDDFVASGVREDPLSREIDASVEGVQGGLKL</sequence>
<dbReference type="SUPFAM" id="SSF46565">
    <property type="entry name" value="Chaperone J-domain"/>
    <property type="match status" value="1"/>
</dbReference>
<evidence type="ECO:0000313" key="4">
    <source>
        <dbReference type="Proteomes" id="UP001199106"/>
    </source>
</evidence>